<feature type="compositionally biased region" description="Basic residues" evidence="1">
    <location>
        <begin position="45"/>
        <end position="57"/>
    </location>
</feature>
<name>A0AAE0A7F5_9ROSI</name>
<proteinExistence type="predicted"/>
<accession>A0AAE0A7F5</accession>
<dbReference type="AlphaFoldDB" id="A0AAE0A7F5"/>
<dbReference type="Proteomes" id="UP001281410">
    <property type="component" value="Unassembled WGS sequence"/>
</dbReference>
<organism evidence="2 3">
    <name type="scientific">Dipteronia sinensis</name>
    <dbReference type="NCBI Taxonomy" id="43782"/>
    <lineage>
        <taxon>Eukaryota</taxon>
        <taxon>Viridiplantae</taxon>
        <taxon>Streptophyta</taxon>
        <taxon>Embryophyta</taxon>
        <taxon>Tracheophyta</taxon>
        <taxon>Spermatophyta</taxon>
        <taxon>Magnoliopsida</taxon>
        <taxon>eudicotyledons</taxon>
        <taxon>Gunneridae</taxon>
        <taxon>Pentapetalae</taxon>
        <taxon>rosids</taxon>
        <taxon>malvids</taxon>
        <taxon>Sapindales</taxon>
        <taxon>Sapindaceae</taxon>
        <taxon>Hippocastanoideae</taxon>
        <taxon>Acereae</taxon>
        <taxon>Dipteronia</taxon>
    </lineage>
</organism>
<evidence type="ECO:0000256" key="1">
    <source>
        <dbReference type="SAM" id="MobiDB-lite"/>
    </source>
</evidence>
<comment type="caution">
    <text evidence="2">The sequence shown here is derived from an EMBL/GenBank/DDBJ whole genome shotgun (WGS) entry which is preliminary data.</text>
</comment>
<reference evidence="2" key="1">
    <citation type="journal article" date="2023" name="Plant J.">
        <title>Genome sequences and population genomics provide insights into the demographic history, inbreeding, and mutation load of two 'living fossil' tree species of Dipteronia.</title>
        <authorList>
            <person name="Feng Y."/>
            <person name="Comes H.P."/>
            <person name="Chen J."/>
            <person name="Zhu S."/>
            <person name="Lu R."/>
            <person name="Zhang X."/>
            <person name="Li P."/>
            <person name="Qiu J."/>
            <person name="Olsen K.M."/>
            <person name="Qiu Y."/>
        </authorList>
    </citation>
    <scope>NUCLEOTIDE SEQUENCE</scope>
    <source>
        <strain evidence="2">NBL</strain>
    </source>
</reference>
<keyword evidence="3" id="KW-1185">Reference proteome</keyword>
<dbReference type="EMBL" id="JANJYJ010000006">
    <property type="protein sequence ID" value="KAK3204706.1"/>
    <property type="molecule type" value="Genomic_DNA"/>
</dbReference>
<feature type="region of interest" description="Disordered" evidence="1">
    <location>
        <begin position="23"/>
        <end position="80"/>
    </location>
</feature>
<protein>
    <submittedName>
        <fullName evidence="2">Uncharacterized protein</fullName>
    </submittedName>
</protein>
<feature type="compositionally biased region" description="Basic and acidic residues" evidence="1">
    <location>
        <begin position="65"/>
        <end position="74"/>
    </location>
</feature>
<sequence length="80" mass="9069">MSAELSKAKQEIEAMKEAVRLPKEEKIAMSQGIPSANVKKPSPSKAKRRKANKKRMHPPPPTKTHQQDDLRLTEEANFYS</sequence>
<evidence type="ECO:0000313" key="3">
    <source>
        <dbReference type="Proteomes" id="UP001281410"/>
    </source>
</evidence>
<gene>
    <name evidence="2" type="ORF">Dsin_018752</name>
</gene>
<evidence type="ECO:0000313" key="2">
    <source>
        <dbReference type="EMBL" id="KAK3204706.1"/>
    </source>
</evidence>